<dbReference type="Gene3D" id="3.30.420.10">
    <property type="entry name" value="Ribonuclease H-like superfamily/Ribonuclease H"/>
    <property type="match status" value="1"/>
</dbReference>
<keyword evidence="2" id="KW-1185">Reference proteome</keyword>
<dbReference type="EMBL" id="AP018176">
    <property type="protein sequence ID" value="BAY20135.1"/>
    <property type="molecule type" value="Genomic_DNA"/>
</dbReference>
<geneLocation type="plasmid" evidence="2">
    <name>Plasmid2 dna</name>
</geneLocation>
<dbReference type="InterPro" id="IPR011518">
    <property type="entry name" value="Transposase_36"/>
</dbReference>
<dbReference type="InterPro" id="IPR036397">
    <property type="entry name" value="RNaseH_sf"/>
</dbReference>
<dbReference type="Proteomes" id="UP000218287">
    <property type="component" value="Plasmid Plasmid2 dna"/>
</dbReference>
<organism evidence="1 2">
    <name type="scientific">Anabaenopsis circularis NIES-21</name>
    <dbReference type="NCBI Taxonomy" id="1085406"/>
    <lineage>
        <taxon>Bacteria</taxon>
        <taxon>Bacillati</taxon>
        <taxon>Cyanobacteriota</taxon>
        <taxon>Cyanophyceae</taxon>
        <taxon>Nostocales</taxon>
        <taxon>Nodulariaceae</taxon>
        <taxon>Anabaenopsis</taxon>
    </lineage>
</organism>
<proteinExistence type="predicted"/>
<dbReference type="GO" id="GO:0003676">
    <property type="term" value="F:nucleic acid binding"/>
    <property type="evidence" value="ECO:0007669"/>
    <property type="project" value="InterPro"/>
</dbReference>
<protein>
    <recommendedName>
        <fullName evidence="3">Transposase</fullName>
    </recommendedName>
</protein>
<name>A0A1Z4GRK1_9CYAN</name>
<dbReference type="Pfam" id="PF07592">
    <property type="entry name" value="DDE_Tnp_ISAZ013"/>
    <property type="match status" value="1"/>
</dbReference>
<evidence type="ECO:0000313" key="2">
    <source>
        <dbReference type="Proteomes" id="UP000218287"/>
    </source>
</evidence>
<gene>
    <name evidence="1" type="ORF">NIES21_60050</name>
</gene>
<reference evidence="1 2" key="1">
    <citation type="submission" date="2017-06" db="EMBL/GenBank/DDBJ databases">
        <title>Genome sequencing of cyanobaciteial culture collection at National Institute for Environmental Studies (NIES).</title>
        <authorList>
            <person name="Hirose Y."/>
            <person name="Shimura Y."/>
            <person name="Fujisawa T."/>
            <person name="Nakamura Y."/>
            <person name="Kawachi M."/>
        </authorList>
    </citation>
    <scope>NUCLEOTIDE SEQUENCE [LARGE SCALE GENOMIC DNA]</scope>
    <source>
        <strain evidence="1 2">NIES-21</strain>
        <plasmid evidence="2">Plasmid2 dna</plasmid>
    </source>
</reference>
<evidence type="ECO:0000313" key="1">
    <source>
        <dbReference type="EMBL" id="BAY20135.1"/>
    </source>
</evidence>
<evidence type="ECO:0008006" key="3">
    <source>
        <dbReference type="Google" id="ProtNLM"/>
    </source>
</evidence>
<dbReference type="AlphaFoldDB" id="A0A1Z4GRK1"/>
<keyword evidence="1" id="KW-0614">Plasmid</keyword>
<accession>A0A1Z4GRK1</accession>
<sequence length="212" mass="24757">MAYGYTSEPLLSFCTSIFRCVRPDKASDHDMGCKEKYIPCGIVDEDNGQLHIIFGSSYKTSDFIVDNLIHWWKTITPEERQDTELIQIKIDNGSESSGIRTQFLKRMVEFVDHIHRPIQLLYYPPYHSKYNPIERCWGILEQHWNGTKLVDVEVMLSWASSMTWKGLHPILTLSNIVYQKGISLTKEDMKQVESRLQRNPLLPKWDILIQPL</sequence>